<organism evidence="4 5">
    <name type="scientific">Akanthomyces lecanii RCEF 1005</name>
    <dbReference type="NCBI Taxonomy" id="1081108"/>
    <lineage>
        <taxon>Eukaryota</taxon>
        <taxon>Fungi</taxon>
        <taxon>Dikarya</taxon>
        <taxon>Ascomycota</taxon>
        <taxon>Pezizomycotina</taxon>
        <taxon>Sordariomycetes</taxon>
        <taxon>Hypocreomycetidae</taxon>
        <taxon>Hypocreales</taxon>
        <taxon>Cordycipitaceae</taxon>
        <taxon>Akanthomyces</taxon>
        <taxon>Cordyceps confragosa</taxon>
    </lineage>
</organism>
<dbReference type="Gene3D" id="4.10.240.10">
    <property type="entry name" value="Zn(2)-C6 fungal-type DNA-binding domain"/>
    <property type="match status" value="1"/>
</dbReference>
<evidence type="ECO:0000259" key="3">
    <source>
        <dbReference type="PROSITE" id="PS50048"/>
    </source>
</evidence>
<evidence type="ECO:0000256" key="2">
    <source>
        <dbReference type="SAM" id="MobiDB-lite"/>
    </source>
</evidence>
<dbReference type="PANTHER" id="PTHR38791">
    <property type="entry name" value="ZN(II)2CYS6 TRANSCRIPTION FACTOR (EUROFUNG)-RELATED-RELATED"/>
    <property type="match status" value="1"/>
</dbReference>
<dbReference type="InterPro" id="IPR001138">
    <property type="entry name" value="Zn2Cys6_DnaBD"/>
</dbReference>
<feature type="region of interest" description="Disordered" evidence="2">
    <location>
        <begin position="57"/>
        <end position="95"/>
    </location>
</feature>
<dbReference type="OrthoDB" id="4491390at2759"/>
<comment type="caution">
    <text evidence="4">The sequence shown here is derived from an EMBL/GenBank/DDBJ whole genome shotgun (WGS) entry which is preliminary data.</text>
</comment>
<dbReference type="Pfam" id="PF00172">
    <property type="entry name" value="Zn_clus"/>
    <property type="match status" value="1"/>
</dbReference>
<name>A0A168JMB2_CORDF</name>
<dbReference type="PANTHER" id="PTHR38791:SF13">
    <property type="entry name" value="ZN(2)-C6 FUNGAL-TYPE DOMAIN-CONTAINING PROTEIN"/>
    <property type="match status" value="1"/>
</dbReference>
<dbReference type="STRING" id="1081108.A0A168JMB2"/>
<evidence type="ECO:0000313" key="5">
    <source>
        <dbReference type="Proteomes" id="UP000076881"/>
    </source>
</evidence>
<reference evidence="4 5" key="1">
    <citation type="journal article" date="2016" name="Genome Biol. Evol.">
        <title>Divergent and convergent evolution of fungal pathogenicity.</title>
        <authorList>
            <person name="Shang Y."/>
            <person name="Xiao G."/>
            <person name="Zheng P."/>
            <person name="Cen K."/>
            <person name="Zhan S."/>
            <person name="Wang C."/>
        </authorList>
    </citation>
    <scope>NUCLEOTIDE SEQUENCE [LARGE SCALE GENOMIC DNA]</scope>
    <source>
        <strain evidence="4 5">RCEF 1005</strain>
    </source>
</reference>
<keyword evidence="1" id="KW-0539">Nucleus</keyword>
<evidence type="ECO:0000256" key="1">
    <source>
        <dbReference type="ARBA" id="ARBA00023242"/>
    </source>
</evidence>
<dbReference type="InterPro" id="IPR053175">
    <property type="entry name" value="DHMBA_Reg_Transcription_Factor"/>
</dbReference>
<dbReference type="GO" id="GO:0008270">
    <property type="term" value="F:zinc ion binding"/>
    <property type="evidence" value="ECO:0007669"/>
    <property type="project" value="InterPro"/>
</dbReference>
<dbReference type="SUPFAM" id="SSF57701">
    <property type="entry name" value="Zn2/Cys6 DNA-binding domain"/>
    <property type="match status" value="1"/>
</dbReference>
<dbReference type="SMART" id="SM00066">
    <property type="entry name" value="GAL4"/>
    <property type="match status" value="1"/>
</dbReference>
<dbReference type="GO" id="GO:0000981">
    <property type="term" value="F:DNA-binding transcription factor activity, RNA polymerase II-specific"/>
    <property type="evidence" value="ECO:0007669"/>
    <property type="project" value="InterPro"/>
</dbReference>
<sequence>MPNTGKPSLDCHLCRQRRVKCDLARPACQRCVKYGAVCPGYRDQHELVFRNANPATVQRRRKKRSAAAAEAPAVATAGQSPASAAAAEDGEGGEKTTTLVTCPGFVKARTSPPAADTVGSMILHGRVTEHWTSQSVPLLLDVYSALDFLRSVYTTESRRGTAATGGPLLWSAHIFTRTYTMNVRYPTHVEDALRLSTQRELAMYMGKTLRAVNRALGAPGGAQRDDILATVWILANYEVLAGTLGRQQPVNAWQLHASGLYSILKARGGGALRASAGRMAFWPAFNIVQLQALIVNVPCPAETDEWLAVCEASLHDGEELTLRIAQYIARVCAVQARIMAHLCAADFRGASDDYASLRQGLLDADEAFEAYLRTRSPLRFDGDDVAMDVYMQNLQCAAVIKSNHLMQMLCNLLTHHAACAVPLATLFAHRRHALHRINTSAQAIVGSLPVAMEPLSRTTVLKSPQVLFDAMKLVFPLFLVAHIPATRQEHKTVAMQALTFIGREVGIRQALAGEGAPTMPLPDEARAPLVTDLLVEEPPWVSAPPRDFTLLGF</sequence>
<dbReference type="InterPro" id="IPR036864">
    <property type="entry name" value="Zn2-C6_fun-type_DNA-bd_sf"/>
</dbReference>
<evidence type="ECO:0000313" key="4">
    <source>
        <dbReference type="EMBL" id="OAA80631.1"/>
    </source>
</evidence>
<dbReference type="CDD" id="cd00067">
    <property type="entry name" value="GAL4"/>
    <property type="match status" value="1"/>
</dbReference>
<keyword evidence="5" id="KW-1185">Reference proteome</keyword>
<accession>A0A168JMB2</accession>
<dbReference type="PROSITE" id="PS50048">
    <property type="entry name" value="ZN2_CY6_FUNGAL_2"/>
    <property type="match status" value="1"/>
</dbReference>
<dbReference type="Proteomes" id="UP000076881">
    <property type="component" value="Unassembled WGS sequence"/>
</dbReference>
<protein>
    <submittedName>
        <fullName evidence="4">Fungal transcriptional regulatory protein</fullName>
    </submittedName>
</protein>
<gene>
    <name evidence="4" type="ORF">LEL_00176</name>
</gene>
<dbReference type="EMBL" id="AZHF01000001">
    <property type="protein sequence ID" value="OAA80631.1"/>
    <property type="molecule type" value="Genomic_DNA"/>
</dbReference>
<proteinExistence type="predicted"/>
<feature type="domain" description="Zn(2)-C6 fungal-type" evidence="3">
    <location>
        <begin position="10"/>
        <end position="38"/>
    </location>
</feature>
<feature type="compositionally biased region" description="Low complexity" evidence="2">
    <location>
        <begin position="66"/>
        <end position="87"/>
    </location>
</feature>
<dbReference type="AlphaFoldDB" id="A0A168JMB2"/>